<sequence length="305" mass="33993">MMQQQAFPRPVVFGEVLFDCFPDGTQVLGGAPFNVAWHLQGFGLAPLFISRVGVEEQGQKVLAAMKKWGMDCRGIQQDPLHPTGRVEITLQDGQPSFNILPEQAYDFIDPDLFLKQLSNQSSPLLYRGTLAIRSAVSKRALEVLSNAYEPLIFLDLNLRSPWWQHASVEQALRAARWVKLNDAELLTLLEHKAETQEELVQGAQFVCQRFQLAWVLVTLGAKGAFLVTADNKSHWVEPQPVKVIDTVGAGDAFSAVMIQGLLQDWPLKQAIERGAAFAAAICAMRGAVTQDPKFYTKFIADWRET</sequence>
<comment type="caution">
    <text evidence="7">The sequence shown here is derived from an EMBL/GenBank/DDBJ whole genome shotgun (WGS) entry which is preliminary data.</text>
</comment>
<protein>
    <submittedName>
        <fullName evidence="7">Carbohydrate kinase</fullName>
    </submittedName>
</protein>
<dbReference type="GO" id="GO:0016301">
    <property type="term" value="F:kinase activity"/>
    <property type="evidence" value="ECO:0007669"/>
    <property type="project" value="UniProtKB-KW"/>
</dbReference>
<comment type="similarity">
    <text evidence="1">Belongs to the carbohydrate kinase PfkB family.</text>
</comment>
<accession>A0A0E2ZII6</accession>
<proteinExistence type="inferred from homology"/>
<dbReference type="GO" id="GO:0005524">
    <property type="term" value="F:ATP binding"/>
    <property type="evidence" value="ECO:0007669"/>
    <property type="project" value="UniProtKB-KW"/>
</dbReference>
<evidence type="ECO:0000256" key="4">
    <source>
        <dbReference type="ARBA" id="ARBA00022777"/>
    </source>
</evidence>
<feature type="domain" description="Carbohydrate kinase PfkB" evidence="6">
    <location>
        <begin position="24"/>
        <end position="290"/>
    </location>
</feature>
<organism evidence="7 8">
    <name type="scientific">Nitrosococcus oceani C-27</name>
    <dbReference type="NCBI Taxonomy" id="314279"/>
    <lineage>
        <taxon>Bacteria</taxon>
        <taxon>Pseudomonadati</taxon>
        <taxon>Pseudomonadota</taxon>
        <taxon>Gammaproteobacteria</taxon>
        <taxon>Chromatiales</taxon>
        <taxon>Chromatiaceae</taxon>
        <taxon>Nitrosococcus</taxon>
    </lineage>
</organism>
<keyword evidence="3" id="KW-0547">Nucleotide-binding</keyword>
<evidence type="ECO:0000256" key="3">
    <source>
        <dbReference type="ARBA" id="ARBA00022741"/>
    </source>
</evidence>
<keyword evidence="2" id="KW-0808">Transferase</keyword>
<dbReference type="SUPFAM" id="SSF53613">
    <property type="entry name" value="Ribokinase-like"/>
    <property type="match status" value="1"/>
</dbReference>
<dbReference type="Pfam" id="PF00294">
    <property type="entry name" value="PfkB"/>
    <property type="match status" value="1"/>
</dbReference>
<keyword evidence="4 7" id="KW-0418">Kinase</keyword>
<dbReference type="InterPro" id="IPR029056">
    <property type="entry name" value="Ribokinase-like"/>
</dbReference>
<dbReference type="PANTHER" id="PTHR43085:SF1">
    <property type="entry name" value="PSEUDOURIDINE KINASE-RELATED"/>
    <property type="match status" value="1"/>
</dbReference>
<evidence type="ECO:0000256" key="1">
    <source>
        <dbReference type="ARBA" id="ARBA00010688"/>
    </source>
</evidence>
<evidence type="ECO:0000313" key="8">
    <source>
        <dbReference type="Proteomes" id="UP000028839"/>
    </source>
</evidence>
<evidence type="ECO:0000256" key="2">
    <source>
        <dbReference type="ARBA" id="ARBA00022679"/>
    </source>
</evidence>
<name>A0A0E2ZII6_9GAMM</name>
<dbReference type="AlphaFoldDB" id="A0A0E2ZII6"/>
<dbReference type="EMBL" id="JPGN01000088">
    <property type="protein sequence ID" value="KFI18077.1"/>
    <property type="molecule type" value="Genomic_DNA"/>
</dbReference>
<keyword evidence="5" id="KW-0067">ATP-binding</keyword>
<evidence type="ECO:0000256" key="5">
    <source>
        <dbReference type="ARBA" id="ARBA00022840"/>
    </source>
</evidence>
<reference evidence="7 8" key="1">
    <citation type="submission" date="2014-07" db="EMBL/GenBank/DDBJ databases">
        <title>Comparative analysis of Nitrosococcus oceani genome inventories of strains from Pacific and Atlantic gyres.</title>
        <authorList>
            <person name="Lim C.K."/>
            <person name="Wang L."/>
            <person name="Sayavedra-Soto L.A."/>
            <person name="Klotz M.G."/>
        </authorList>
    </citation>
    <scope>NUCLEOTIDE SEQUENCE [LARGE SCALE GENOMIC DNA]</scope>
    <source>
        <strain evidence="7 8">C-27</strain>
    </source>
</reference>
<evidence type="ECO:0000313" key="7">
    <source>
        <dbReference type="EMBL" id="KFI18077.1"/>
    </source>
</evidence>
<dbReference type="Proteomes" id="UP000028839">
    <property type="component" value="Unassembled WGS sequence"/>
</dbReference>
<dbReference type="InterPro" id="IPR050306">
    <property type="entry name" value="PfkB_Carbo_kinase"/>
</dbReference>
<dbReference type="InterPro" id="IPR011611">
    <property type="entry name" value="PfkB_dom"/>
</dbReference>
<dbReference type="OrthoDB" id="9779730at2"/>
<evidence type="ECO:0000259" key="6">
    <source>
        <dbReference type="Pfam" id="PF00294"/>
    </source>
</evidence>
<dbReference type="Gene3D" id="3.40.1190.20">
    <property type="match status" value="1"/>
</dbReference>
<dbReference type="HOGENOM" id="CLU_027634_6_3_6"/>
<dbReference type="PANTHER" id="PTHR43085">
    <property type="entry name" value="HEXOKINASE FAMILY MEMBER"/>
    <property type="match status" value="1"/>
</dbReference>
<dbReference type="CDD" id="cd01167">
    <property type="entry name" value="bac_FRK"/>
    <property type="match status" value="1"/>
</dbReference>
<gene>
    <name evidence="7" type="ORF">IB75_16295</name>
</gene>